<keyword evidence="4" id="KW-1185">Reference proteome</keyword>
<evidence type="ECO:0000256" key="2">
    <source>
        <dbReference type="SAM" id="SignalP"/>
    </source>
</evidence>
<comment type="similarity">
    <text evidence="1">Belongs to the UPF0065 (bug) family.</text>
</comment>
<dbReference type="EMBL" id="BAABFO010000002">
    <property type="protein sequence ID" value="GAA4324538.1"/>
    <property type="molecule type" value="Genomic_DNA"/>
</dbReference>
<dbReference type="Proteomes" id="UP001501671">
    <property type="component" value="Unassembled WGS sequence"/>
</dbReference>
<dbReference type="SUPFAM" id="SSF53850">
    <property type="entry name" value="Periplasmic binding protein-like II"/>
    <property type="match status" value="1"/>
</dbReference>
<comment type="caution">
    <text evidence="3">The sequence shown here is derived from an EMBL/GenBank/DDBJ whole genome shotgun (WGS) entry which is preliminary data.</text>
</comment>
<accession>A0ABP8GHJ6</accession>
<feature type="chain" id="PRO_5046729151" evidence="2">
    <location>
        <begin position="27"/>
        <end position="326"/>
    </location>
</feature>
<name>A0ABP8GHJ6_9BURK</name>
<organism evidence="3 4">
    <name type="scientific">Pigmentiphaga soli</name>
    <dbReference type="NCBI Taxonomy" id="1007095"/>
    <lineage>
        <taxon>Bacteria</taxon>
        <taxon>Pseudomonadati</taxon>
        <taxon>Pseudomonadota</taxon>
        <taxon>Betaproteobacteria</taxon>
        <taxon>Burkholderiales</taxon>
        <taxon>Alcaligenaceae</taxon>
        <taxon>Pigmentiphaga</taxon>
    </lineage>
</organism>
<reference evidence="4" key="1">
    <citation type="journal article" date="2019" name="Int. J. Syst. Evol. Microbiol.">
        <title>The Global Catalogue of Microorganisms (GCM) 10K type strain sequencing project: providing services to taxonomists for standard genome sequencing and annotation.</title>
        <authorList>
            <consortium name="The Broad Institute Genomics Platform"/>
            <consortium name="The Broad Institute Genome Sequencing Center for Infectious Disease"/>
            <person name="Wu L."/>
            <person name="Ma J."/>
        </authorList>
    </citation>
    <scope>NUCLEOTIDE SEQUENCE [LARGE SCALE GENOMIC DNA]</scope>
    <source>
        <strain evidence="4">JCM 17666</strain>
    </source>
</reference>
<dbReference type="PANTHER" id="PTHR42928">
    <property type="entry name" value="TRICARBOXYLATE-BINDING PROTEIN"/>
    <property type="match status" value="1"/>
</dbReference>
<keyword evidence="2" id="KW-0732">Signal</keyword>
<sequence length="326" mass="33729">MTSHVKRIAAVLLGGCAAAAAGPAPAQQDYPNKPIRFLVGSAPGGTTDLVARAISQKMGALLGQQVVVDNRPGANQMIAADMTAKAPPDGYTLLMAPAGFAINPAIYKKLAYDPVKDFTPIAMVANAPNVLVVHPSVPARSVKELVALMKARPGALNYGSSGVGSPSHLSGALLEMLTRTKATHVPYKGSGPAMTDLLGGQLQMSFPSIPGAIPYINAGKLIPLGVTSKDRSQALPQVPTIAESGVPGYEVGSWFGVMGPGGMDRRLVARLNDIIRQTLAAPEIRQALMKDGAEPSGGTPEEFAATVNADIEKWGKVIRAAGISPE</sequence>
<dbReference type="InterPro" id="IPR042100">
    <property type="entry name" value="Bug_dom1"/>
</dbReference>
<dbReference type="PANTHER" id="PTHR42928:SF5">
    <property type="entry name" value="BLR1237 PROTEIN"/>
    <property type="match status" value="1"/>
</dbReference>
<dbReference type="Gene3D" id="3.40.190.150">
    <property type="entry name" value="Bordetella uptake gene, domain 1"/>
    <property type="match status" value="1"/>
</dbReference>
<evidence type="ECO:0000313" key="3">
    <source>
        <dbReference type="EMBL" id="GAA4324538.1"/>
    </source>
</evidence>
<dbReference type="Gene3D" id="3.40.190.10">
    <property type="entry name" value="Periplasmic binding protein-like II"/>
    <property type="match status" value="1"/>
</dbReference>
<dbReference type="CDD" id="cd13578">
    <property type="entry name" value="PBP2_Bug27"/>
    <property type="match status" value="1"/>
</dbReference>
<proteinExistence type="inferred from homology"/>
<gene>
    <name evidence="3" type="ORF">GCM10023144_06160</name>
</gene>
<evidence type="ECO:0000313" key="4">
    <source>
        <dbReference type="Proteomes" id="UP001501671"/>
    </source>
</evidence>
<evidence type="ECO:0000256" key="1">
    <source>
        <dbReference type="ARBA" id="ARBA00006987"/>
    </source>
</evidence>
<dbReference type="RefSeq" id="WP_345246216.1">
    <property type="nucleotide sequence ID" value="NZ_BAABFO010000002.1"/>
</dbReference>
<dbReference type="Pfam" id="PF03401">
    <property type="entry name" value="TctC"/>
    <property type="match status" value="1"/>
</dbReference>
<dbReference type="InterPro" id="IPR005064">
    <property type="entry name" value="BUG"/>
</dbReference>
<protein>
    <submittedName>
        <fullName evidence="3">Tripartite tricarboxylate transporter substrate binding protein</fullName>
    </submittedName>
</protein>
<dbReference type="PIRSF" id="PIRSF017082">
    <property type="entry name" value="YflP"/>
    <property type="match status" value="1"/>
</dbReference>
<feature type="signal peptide" evidence="2">
    <location>
        <begin position="1"/>
        <end position="26"/>
    </location>
</feature>